<feature type="transmembrane region" description="Helical" evidence="4">
    <location>
        <begin position="179"/>
        <end position="199"/>
    </location>
</feature>
<dbReference type="HOGENOM" id="CLU_001265_1_1_1"/>
<feature type="transmembrane region" description="Helical" evidence="4">
    <location>
        <begin position="293"/>
        <end position="315"/>
    </location>
</feature>
<evidence type="ECO:0000256" key="3">
    <source>
        <dbReference type="SAM" id="MobiDB-lite"/>
    </source>
</evidence>
<evidence type="ECO:0000313" key="7">
    <source>
        <dbReference type="Proteomes" id="UP000016923"/>
    </source>
</evidence>
<evidence type="ECO:0000259" key="5">
    <source>
        <dbReference type="PROSITE" id="PS50850"/>
    </source>
</evidence>
<feature type="transmembrane region" description="Helical" evidence="4">
    <location>
        <begin position="411"/>
        <end position="432"/>
    </location>
</feature>
<feature type="domain" description="Major facilitator superfamily (MFS) profile" evidence="5">
    <location>
        <begin position="53"/>
        <end position="438"/>
    </location>
</feature>
<feature type="transmembrane region" description="Helical" evidence="4">
    <location>
        <begin position="123"/>
        <end position="140"/>
    </location>
</feature>
<organism evidence="6 7">
    <name type="scientific">Ophiostoma piceae (strain UAMH 11346)</name>
    <name type="common">Sap stain fungus</name>
    <dbReference type="NCBI Taxonomy" id="1262450"/>
    <lineage>
        <taxon>Eukaryota</taxon>
        <taxon>Fungi</taxon>
        <taxon>Dikarya</taxon>
        <taxon>Ascomycota</taxon>
        <taxon>Pezizomycotina</taxon>
        <taxon>Sordariomycetes</taxon>
        <taxon>Sordariomycetidae</taxon>
        <taxon>Ophiostomatales</taxon>
        <taxon>Ophiostomataceae</taxon>
        <taxon>Ophiostoma</taxon>
    </lineage>
</organism>
<dbReference type="Proteomes" id="UP000016923">
    <property type="component" value="Unassembled WGS sequence"/>
</dbReference>
<dbReference type="GO" id="GO:0016020">
    <property type="term" value="C:membrane"/>
    <property type="evidence" value="ECO:0007669"/>
    <property type="project" value="UniProtKB-SubCell"/>
</dbReference>
<dbReference type="VEuPathDB" id="FungiDB:F503_07062"/>
<dbReference type="InterPro" id="IPR036259">
    <property type="entry name" value="MFS_trans_sf"/>
</dbReference>
<dbReference type="OrthoDB" id="6499973at2759"/>
<name>S3CBG8_OPHP1</name>
<feature type="transmembrane region" description="Helical" evidence="4">
    <location>
        <begin position="348"/>
        <end position="368"/>
    </location>
</feature>
<dbReference type="EMBL" id="KE148147">
    <property type="protein sequence ID" value="EPE09286.1"/>
    <property type="molecule type" value="Genomic_DNA"/>
</dbReference>
<keyword evidence="4" id="KW-0812">Transmembrane</keyword>
<gene>
    <name evidence="6" type="ORF">F503_07062</name>
</gene>
<comment type="similarity">
    <text evidence="2">Belongs to the major facilitator superfamily. Monocarboxylate porter (TC 2.A.1.13) family.</text>
</comment>
<feature type="region of interest" description="Disordered" evidence="3">
    <location>
        <begin position="1"/>
        <end position="40"/>
    </location>
</feature>
<evidence type="ECO:0000256" key="4">
    <source>
        <dbReference type="SAM" id="Phobius"/>
    </source>
</evidence>
<keyword evidence="4" id="KW-1133">Transmembrane helix</keyword>
<dbReference type="CDD" id="cd17352">
    <property type="entry name" value="MFS_MCT_SLC16"/>
    <property type="match status" value="1"/>
</dbReference>
<reference evidence="6 7" key="1">
    <citation type="journal article" date="2013" name="BMC Genomics">
        <title>The genome and transcriptome of the pine saprophyte Ophiostoma piceae, and a comparison with the bark beetle-associated pine pathogen Grosmannia clavigera.</title>
        <authorList>
            <person name="Haridas S."/>
            <person name="Wang Y."/>
            <person name="Lim L."/>
            <person name="Massoumi Alamouti S."/>
            <person name="Jackman S."/>
            <person name="Docking R."/>
            <person name="Robertson G."/>
            <person name="Birol I."/>
            <person name="Bohlmann J."/>
            <person name="Breuil C."/>
        </authorList>
    </citation>
    <scope>NUCLEOTIDE SEQUENCE [LARGE SCALE GENOMIC DNA]</scope>
    <source>
        <strain evidence="6 7">UAMH 11346</strain>
    </source>
</reference>
<feature type="transmembrane region" description="Helical" evidence="4">
    <location>
        <begin position="219"/>
        <end position="238"/>
    </location>
</feature>
<evidence type="ECO:0000256" key="1">
    <source>
        <dbReference type="ARBA" id="ARBA00004141"/>
    </source>
</evidence>
<feature type="transmembrane region" description="Helical" evidence="4">
    <location>
        <begin position="146"/>
        <end position="167"/>
    </location>
</feature>
<dbReference type="AlphaFoldDB" id="S3CBG8"/>
<dbReference type="PANTHER" id="PTHR11360:SF319">
    <property type="entry name" value="MAJOR FACILITATOR SUPERFAMILY (MFS) PROFILE DOMAIN-CONTAINING PROTEIN"/>
    <property type="match status" value="1"/>
</dbReference>
<sequence length="445" mass="46779">MSGTKSDIPSDASYLSDTAVQTPTPDNAVEKPVSPPGGDVAQFGPAPDGGFRAWSVAAGGFFVTFAALGFANSFGVFQEYYITHQLSNKSADDIAWIGSSNAFCQFLAGSIAGPLFDRYGARLILPSAIVCIFAIMMVSLCNEYYQFLLAQGILLGTSVGFMQFPAMAAVGQFFDKKRAAALGLTVAGSSVGGVIFPIATSRMLNDPSVSSHLTFGWSVRILGFIMLFSLAIAVVTIRPRLPSRTTQFFMFAAFRKFDYQFIVISMFFLFIGLFTPIFFLPSYAVSRGMEPTLASYLLAIVNAASTFGRIIPGILADKFGRINVLAIGGLSTGITILCMTCAKSTPGLVVYAIVFGFMSGTIVSGAMAAMSACVDDARDLGTYMGMGLGAASVAVLIGPPISGALLHRSGAFLHSTIFSGVMSIVGGFLAVVAKKGTKAGIFGRS</sequence>
<feature type="transmembrane region" description="Helical" evidence="4">
    <location>
        <begin position="380"/>
        <end position="399"/>
    </location>
</feature>
<evidence type="ECO:0000256" key="2">
    <source>
        <dbReference type="ARBA" id="ARBA00006727"/>
    </source>
</evidence>
<dbReference type="PROSITE" id="PS50850">
    <property type="entry name" value="MFS"/>
    <property type="match status" value="1"/>
</dbReference>
<dbReference type="OMA" id="MGVAPMT"/>
<proteinExistence type="inferred from homology"/>
<feature type="compositionally biased region" description="Polar residues" evidence="3">
    <location>
        <begin position="1"/>
        <end position="25"/>
    </location>
</feature>
<dbReference type="Pfam" id="PF07690">
    <property type="entry name" value="MFS_1"/>
    <property type="match status" value="1"/>
</dbReference>
<dbReference type="GO" id="GO:0022857">
    <property type="term" value="F:transmembrane transporter activity"/>
    <property type="evidence" value="ECO:0007669"/>
    <property type="project" value="InterPro"/>
</dbReference>
<accession>S3CBG8</accession>
<dbReference type="SUPFAM" id="SSF103473">
    <property type="entry name" value="MFS general substrate transporter"/>
    <property type="match status" value="1"/>
</dbReference>
<dbReference type="InterPro" id="IPR011701">
    <property type="entry name" value="MFS"/>
</dbReference>
<keyword evidence="4" id="KW-0472">Membrane</keyword>
<feature type="transmembrane region" description="Helical" evidence="4">
    <location>
        <begin position="259"/>
        <end position="281"/>
    </location>
</feature>
<dbReference type="PANTHER" id="PTHR11360">
    <property type="entry name" value="MONOCARBOXYLATE TRANSPORTER"/>
    <property type="match status" value="1"/>
</dbReference>
<dbReference type="InterPro" id="IPR050327">
    <property type="entry name" value="Proton-linked_MCT"/>
</dbReference>
<protein>
    <submittedName>
        <fullName evidence="6">Monocarboxylate permease-like protein</fullName>
    </submittedName>
</protein>
<dbReference type="InterPro" id="IPR020846">
    <property type="entry name" value="MFS_dom"/>
</dbReference>
<dbReference type="eggNOG" id="KOG2504">
    <property type="taxonomic scope" value="Eukaryota"/>
</dbReference>
<comment type="subcellular location">
    <subcellularLocation>
        <location evidence="1">Membrane</location>
        <topology evidence="1">Multi-pass membrane protein</topology>
    </subcellularLocation>
</comment>
<keyword evidence="7" id="KW-1185">Reference proteome</keyword>
<dbReference type="Gene3D" id="1.20.1250.20">
    <property type="entry name" value="MFS general substrate transporter like domains"/>
    <property type="match status" value="2"/>
</dbReference>
<feature type="transmembrane region" description="Helical" evidence="4">
    <location>
        <begin position="53"/>
        <end position="74"/>
    </location>
</feature>
<evidence type="ECO:0000313" key="6">
    <source>
        <dbReference type="EMBL" id="EPE09286.1"/>
    </source>
</evidence>